<name>A0A7U2EW56_PHANO</name>
<organism evidence="1 2">
    <name type="scientific">Phaeosphaeria nodorum (strain SN15 / ATCC MYA-4574 / FGSC 10173)</name>
    <name type="common">Glume blotch fungus</name>
    <name type="synonym">Parastagonospora nodorum</name>
    <dbReference type="NCBI Taxonomy" id="321614"/>
    <lineage>
        <taxon>Eukaryota</taxon>
        <taxon>Fungi</taxon>
        <taxon>Dikarya</taxon>
        <taxon>Ascomycota</taxon>
        <taxon>Pezizomycotina</taxon>
        <taxon>Dothideomycetes</taxon>
        <taxon>Pleosporomycetidae</taxon>
        <taxon>Pleosporales</taxon>
        <taxon>Pleosporineae</taxon>
        <taxon>Phaeosphaeriaceae</taxon>
        <taxon>Parastagonospora</taxon>
    </lineage>
</organism>
<dbReference type="AlphaFoldDB" id="A0A7U2EW56"/>
<accession>A0A7U2EW56</accession>
<dbReference type="VEuPathDB" id="FungiDB:JI435_403250"/>
<evidence type="ECO:0000313" key="2">
    <source>
        <dbReference type="Proteomes" id="UP000663193"/>
    </source>
</evidence>
<reference evidence="2" key="1">
    <citation type="journal article" date="2021" name="BMC Genomics">
        <title>Chromosome-level genome assembly and manually-curated proteome of model necrotroph Parastagonospora nodorum Sn15 reveals a genome-wide trove of candidate effector homologs, and redundancy of virulence-related functions within an accessory chromosome.</title>
        <authorList>
            <person name="Bertazzoni S."/>
            <person name="Jones D.A.B."/>
            <person name="Phan H.T."/>
            <person name="Tan K.-C."/>
            <person name="Hane J.K."/>
        </authorList>
    </citation>
    <scope>NUCLEOTIDE SEQUENCE [LARGE SCALE GENOMIC DNA]</scope>
    <source>
        <strain evidence="2">SN15 / ATCC MYA-4574 / FGSC 10173)</strain>
    </source>
</reference>
<evidence type="ECO:0000313" key="1">
    <source>
        <dbReference type="EMBL" id="QRC93003.1"/>
    </source>
</evidence>
<protein>
    <submittedName>
        <fullName evidence="1">Uncharacterized protein</fullName>
    </submittedName>
</protein>
<proteinExistence type="predicted"/>
<dbReference type="EMBL" id="CP069024">
    <property type="protein sequence ID" value="QRC93003.1"/>
    <property type="molecule type" value="Genomic_DNA"/>
</dbReference>
<gene>
    <name evidence="1" type="ORF">JI435_403250</name>
</gene>
<sequence length="109" mass="12509">MSDYCPFSGMASNVGPGCSTTSSDVAVDLYCTEANKGLRFPEQDRHLIDGGVYGHVWLSRLNFLWLEYMVRRKGDRSYSPIARIWEQKYKDISLSVYTHDFQCGYIAEH</sequence>
<keyword evidence="2" id="KW-1185">Reference proteome</keyword>
<dbReference type="Proteomes" id="UP000663193">
    <property type="component" value="Chromosome 2"/>
</dbReference>